<evidence type="ECO:0000256" key="1">
    <source>
        <dbReference type="ARBA" id="ARBA00022801"/>
    </source>
</evidence>
<gene>
    <name evidence="6" type="ORF">ACJDT4_10210</name>
</gene>
<keyword evidence="7" id="KW-1185">Reference proteome</keyword>
<feature type="active site" description="Nucleophile" evidence="4">
    <location>
        <position position="39"/>
    </location>
</feature>
<dbReference type="InterPro" id="IPR037483">
    <property type="entry name" value="YjjU-like"/>
</dbReference>
<comment type="caution">
    <text evidence="6">The sequence shown here is derived from an EMBL/GenBank/DDBJ whole genome shotgun (WGS) entry which is preliminary data.</text>
</comment>
<dbReference type="SUPFAM" id="SSF52151">
    <property type="entry name" value="FabD/lysophospholipase-like"/>
    <property type="match status" value="1"/>
</dbReference>
<dbReference type="CDD" id="cd07208">
    <property type="entry name" value="Pat_hypo_Ecoli_yjju_like"/>
    <property type="match status" value="1"/>
</dbReference>
<dbReference type="Gene3D" id="3.40.1090.10">
    <property type="entry name" value="Cytosolic phospholipase A2 catalytic domain"/>
    <property type="match status" value="2"/>
</dbReference>
<feature type="short sequence motif" description="DGA/G" evidence="4">
    <location>
        <begin position="161"/>
        <end position="163"/>
    </location>
</feature>
<dbReference type="PROSITE" id="PS51635">
    <property type="entry name" value="PNPLA"/>
    <property type="match status" value="1"/>
</dbReference>
<dbReference type="EMBL" id="JBJIAA010000007">
    <property type="protein sequence ID" value="MFL0250794.1"/>
    <property type="molecule type" value="Genomic_DNA"/>
</dbReference>
<keyword evidence="3 4" id="KW-0443">Lipid metabolism</keyword>
<keyword evidence="1 4" id="KW-0378">Hydrolase</keyword>
<reference evidence="6 7" key="1">
    <citation type="submission" date="2024-11" db="EMBL/GenBank/DDBJ databases">
        <authorList>
            <person name="Heng Y.C."/>
            <person name="Lim A.C.H."/>
            <person name="Lee J.K.Y."/>
            <person name="Kittelmann S."/>
        </authorList>
    </citation>
    <scope>NUCLEOTIDE SEQUENCE [LARGE SCALE GENOMIC DNA]</scope>
    <source>
        <strain evidence="6 7">WILCCON 0114</strain>
    </source>
</reference>
<dbReference type="RefSeq" id="WP_406787456.1">
    <property type="nucleotide sequence ID" value="NZ_JBJIAA010000007.1"/>
</dbReference>
<dbReference type="InterPro" id="IPR002641">
    <property type="entry name" value="PNPLA_dom"/>
</dbReference>
<feature type="domain" description="PNPLA" evidence="5">
    <location>
        <begin position="6"/>
        <end position="174"/>
    </location>
</feature>
<feature type="active site" description="Proton acceptor" evidence="4">
    <location>
        <position position="161"/>
    </location>
</feature>
<protein>
    <submittedName>
        <fullName evidence="6">Patatin family protein</fullName>
    </submittedName>
</protein>
<feature type="short sequence motif" description="GXGXXG" evidence="4">
    <location>
        <begin position="10"/>
        <end position="15"/>
    </location>
</feature>
<evidence type="ECO:0000256" key="2">
    <source>
        <dbReference type="ARBA" id="ARBA00022963"/>
    </source>
</evidence>
<dbReference type="PANTHER" id="PTHR14226:SF25">
    <property type="entry name" value="PHOSPHOESTERASE"/>
    <property type="match status" value="1"/>
</dbReference>
<dbReference type="Proteomes" id="UP001623592">
    <property type="component" value="Unassembled WGS sequence"/>
</dbReference>
<dbReference type="InterPro" id="IPR045943">
    <property type="entry name" value="DUF6363"/>
</dbReference>
<dbReference type="PANTHER" id="PTHR14226">
    <property type="entry name" value="NEUROPATHY TARGET ESTERASE/SWISS CHEESE D.MELANOGASTER"/>
    <property type="match status" value="1"/>
</dbReference>
<dbReference type="InterPro" id="IPR016035">
    <property type="entry name" value="Acyl_Trfase/lysoPLipase"/>
</dbReference>
<accession>A0ABW8TE48</accession>
<keyword evidence="2 4" id="KW-0442">Lipid degradation</keyword>
<feature type="short sequence motif" description="GXSXG" evidence="4">
    <location>
        <begin position="37"/>
        <end position="41"/>
    </location>
</feature>
<name>A0ABW8TE48_9CLOT</name>
<evidence type="ECO:0000313" key="6">
    <source>
        <dbReference type="EMBL" id="MFL0250794.1"/>
    </source>
</evidence>
<dbReference type="Pfam" id="PF01734">
    <property type="entry name" value="Patatin"/>
    <property type="match status" value="1"/>
</dbReference>
<evidence type="ECO:0000313" key="7">
    <source>
        <dbReference type="Proteomes" id="UP001623592"/>
    </source>
</evidence>
<evidence type="ECO:0000256" key="4">
    <source>
        <dbReference type="PROSITE-ProRule" id="PRU01161"/>
    </source>
</evidence>
<evidence type="ECO:0000259" key="5">
    <source>
        <dbReference type="PROSITE" id="PS51635"/>
    </source>
</evidence>
<proteinExistence type="predicted"/>
<dbReference type="InterPro" id="IPR050301">
    <property type="entry name" value="NTE"/>
</dbReference>
<dbReference type="Pfam" id="PF19890">
    <property type="entry name" value="DUF6363"/>
    <property type="match status" value="1"/>
</dbReference>
<organism evidence="6 7">
    <name type="scientific">Clostridium neuense</name>
    <dbReference type="NCBI Taxonomy" id="1728934"/>
    <lineage>
        <taxon>Bacteria</taxon>
        <taxon>Bacillati</taxon>
        <taxon>Bacillota</taxon>
        <taxon>Clostridia</taxon>
        <taxon>Eubacteriales</taxon>
        <taxon>Clostridiaceae</taxon>
        <taxon>Clostridium</taxon>
    </lineage>
</organism>
<sequence>MNNIGLILEGGGMRGVYTSGVLDFFMDKNLYFPYIIGVSMGACNGASYVSKQRGRTKSATIDFISDPRYLSYRNLIKHKSIFGMDFIFNEIPSKLLPFDFQTFFNYDGEFVIGATDCITGKEVYFNKSNYTHENILDIIKASSSLPFIAKSVKVNNFTLMDGGLSDPIPIKKSISDGNTKNVIILTRSHGYIKKPFKLKWIASKKYRNYKGLYNSLIQRYKLYNNTIEYINKLNKDGKAFIIQPQKPPMVGRTEKNKKKLIDLYNEGYKDAKNNYENLLNFLNG</sequence>
<evidence type="ECO:0000256" key="3">
    <source>
        <dbReference type="ARBA" id="ARBA00023098"/>
    </source>
</evidence>